<dbReference type="InterPro" id="IPR036397">
    <property type="entry name" value="RNaseH_sf"/>
</dbReference>
<dbReference type="Proteomes" id="UP000269396">
    <property type="component" value="Unassembled WGS sequence"/>
</dbReference>
<dbReference type="Gene3D" id="3.30.420.10">
    <property type="entry name" value="Ribonuclease H-like superfamily/Ribonuclease H"/>
    <property type="match status" value="1"/>
</dbReference>
<dbReference type="InterPro" id="IPR012337">
    <property type="entry name" value="RNaseH-like_sf"/>
</dbReference>
<evidence type="ECO:0000313" key="2">
    <source>
        <dbReference type="Proteomes" id="UP000269396"/>
    </source>
</evidence>
<sequence>MIRRNIEWYYNIPYASHRGGIWERIIRSIRRILSAVSDEQTTSYETLTTYLTEVERILNDRPLVPVYDDPEQLETLSPNNLLLLRKPNLNQIEISLRERYSRQWRQAQLLATTFWRRWIKEYLPLLQTRTKWTQRRRDLQVGDLVLVIGDTYSRSDWPKGLVVSINPGEDSLVRQENIRTSEGKIIRHT</sequence>
<name>A0A183P1L0_9TREM</name>
<dbReference type="STRING" id="31246.A0A183P1L0"/>
<reference evidence="1 2" key="1">
    <citation type="submission" date="2018-11" db="EMBL/GenBank/DDBJ databases">
        <authorList>
            <consortium name="Pathogen Informatics"/>
        </authorList>
    </citation>
    <scope>NUCLEOTIDE SEQUENCE [LARGE SCALE GENOMIC DNA]</scope>
    <source>
        <strain>Denwood</strain>
        <strain evidence="2">Zambia</strain>
    </source>
</reference>
<gene>
    <name evidence="1" type="ORF">SMTD_LOCUS8246</name>
</gene>
<dbReference type="Pfam" id="PF18701">
    <property type="entry name" value="DUF5641"/>
    <property type="match status" value="1"/>
</dbReference>
<keyword evidence="2" id="KW-1185">Reference proteome</keyword>
<evidence type="ECO:0000313" key="1">
    <source>
        <dbReference type="EMBL" id="VDP43731.1"/>
    </source>
</evidence>
<proteinExistence type="predicted"/>
<dbReference type="SUPFAM" id="SSF53098">
    <property type="entry name" value="Ribonuclease H-like"/>
    <property type="match status" value="1"/>
</dbReference>
<dbReference type="GO" id="GO:0003676">
    <property type="term" value="F:nucleic acid binding"/>
    <property type="evidence" value="ECO:0007669"/>
    <property type="project" value="InterPro"/>
</dbReference>
<dbReference type="AlphaFoldDB" id="A0A183P1L0"/>
<dbReference type="EMBL" id="UZAL01028789">
    <property type="protein sequence ID" value="VDP43731.1"/>
    <property type="molecule type" value="Genomic_DNA"/>
</dbReference>
<organism evidence="1 2">
    <name type="scientific">Schistosoma mattheei</name>
    <dbReference type="NCBI Taxonomy" id="31246"/>
    <lineage>
        <taxon>Eukaryota</taxon>
        <taxon>Metazoa</taxon>
        <taxon>Spiralia</taxon>
        <taxon>Lophotrochozoa</taxon>
        <taxon>Platyhelminthes</taxon>
        <taxon>Trematoda</taxon>
        <taxon>Digenea</taxon>
        <taxon>Strigeidida</taxon>
        <taxon>Schistosomatoidea</taxon>
        <taxon>Schistosomatidae</taxon>
        <taxon>Schistosoma</taxon>
    </lineage>
</organism>
<dbReference type="InterPro" id="IPR040676">
    <property type="entry name" value="DUF5641"/>
</dbReference>
<dbReference type="PANTHER" id="PTHR47331">
    <property type="entry name" value="PHD-TYPE DOMAIN-CONTAINING PROTEIN"/>
    <property type="match status" value="1"/>
</dbReference>
<protein>
    <submittedName>
        <fullName evidence="1">Uncharacterized protein</fullName>
    </submittedName>
</protein>
<accession>A0A183P1L0</accession>